<dbReference type="Pfam" id="PF08002">
    <property type="entry name" value="DUF1697"/>
    <property type="match status" value="1"/>
</dbReference>
<comment type="caution">
    <text evidence="1">The sequence shown here is derived from an EMBL/GenBank/DDBJ whole genome shotgun (WGS) entry which is preliminary data.</text>
</comment>
<dbReference type="RefSeq" id="WP_170163901.1">
    <property type="nucleotide sequence ID" value="NZ_REFR01000015.1"/>
</dbReference>
<name>A0A3M0C3Z6_9PROT</name>
<dbReference type="Gene3D" id="3.30.70.1280">
    <property type="entry name" value="SP0830-like domains"/>
    <property type="match status" value="1"/>
</dbReference>
<reference evidence="1 2" key="1">
    <citation type="submission" date="2018-10" db="EMBL/GenBank/DDBJ databases">
        <title>Genomic Encyclopedia of Archaeal and Bacterial Type Strains, Phase II (KMG-II): from individual species to whole genera.</title>
        <authorList>
            <person name="Goeker M."/>
        </authorList>
    </citation>
    <scope>NUCLEOTIDE SEQUENCE [LARGE SCALE GENOMIC DNA]</scope>
    <source>
        <strain evidence="1 2">DSM 25217</strain>
    </source>
</reference>
<dbReference type="PANTHER" id="PTHR36439:SF1">
    <property type="entry name" value="DUF1697 DOMAIN-CONTAINING PROTEIN"/>
    <property type="match status" value="1"/>
</dbReference>
<dbReference type="PIRSF" id="PIRSF008502">
    <property type="entry name" value="UCP008502"/>
    <property type="match status" value="1"/>
</dbReference>
<evidence type="ECO:0000313" key="2">
    <source>
        <dbReference type="Proteomes" id="UP000271227"/>
    </source>
</evidence>
<sequence length="191" mass="20494">MPMRTWVALLRGINVGGRNILPMADLRACLTTLGYSDVKTYIQSGNCVFRTDAGRGDPSEGAAAISRDIAAAIETAAGFRPRVFVLTADALHAAIAANPYPRQGLDDPKSVHFYFLSDPSATVDMDALAPLRAGFEDVTRTGGIVYLYAPDGIGRSKLAEHIDRRIGTPVTARNLRTAMKLTDMARALSEA</sequence>
<dbReference type="EMBL" id="REFR01000015">
    <property type="protein sequence ID" value="RMB01819.1"/>
    <property type="molecule type" value="Genomic_DNA"/>
</dbReference>
<protein>
    <submittedName>
        <fullName evidence="1">Uncharacterized protein (DUF1697 family)</fullName>
    </submittedName>
</protein>
<dbReference type="InParanoid" id="A0A3M0C3Z6"/>
<gene>
    <name evidence="1" type="ORF">BXY39_3326</name>
</gene>
<organism evidence="1 2">
    <name type="scientific">Eilatimonas milleporae</name>
    <dbReference type="NCBI Taxonomy" id="911205"/>
    <lineage>
        <taxon>Bacteria</taxon>
        <taxon>Pseudomonadati</taxon>
        <taxon>Pseudomonadota</taxon>
        <taxon>Alphaproteobacteria</taxon>
        <taxon>Kordiimonadales</taxon>
        <taxon>Kordiimonadaceae</taxon>
        <taxon>Eilatimonas</taxon>
    </lineage>
</organism>
<dbReference type="Proteomes" id="UP000271227">
    <property type="component" value="Unassembled WGS sequence"/>
</dbReference>
<accession>A0A3M0C3Z6</accession>
<dbReference type="AlphaFoldDB" id="A0A3M0C3Z6"/>
<dbReference type="SUPFAM" id="SSF160379">
    <property type="entry name" value="SP0830-like"/>
    <property type="match status" value="1"/>
</dbReference>
<evidence type="ECO:0000313" key="1">
    <source>
        <dbReference type="EMBL" id="RMB01819.1"/>
    </source>
</evidence>
<keyword evidence="2" id="KW-1185">Reference proteome</keyword>
<dbReference type="PANTHER" id="PTHR36439">
    <property type="entry name" value="BLL4334 PROTEIN"/>
    <property type="match status" value="1"/>
</dbReference>
<proteinExistence type="predicted"/>
<dbReference type="InterPro" id="IPR012545">
    <property type="entry name" value="DUF1697"/>
</dbReference>